<evidence type="ECO:0000313" key="3">
    <source>
        <dbReference type="Proteomes" id="UP000625711"/>
    </source>
</evidence>
<evidence type="ECO:0000313" key="2">
    <source>
        <dbReference type="EMBL" id="KAF7287727.1"/>
    </source>
</evidence>
<proteinExistence type="predicted"/>
<keyword evidence="3" id="KW-1185">Reference proteome</keyword>
<reference evidence="2" key="1">
    <citation type="submission" date="2020-08" db="EMBL/GenBank/DDBJ databases">
        <title>Genome sequencing and assembly of the red palm weevil Rhynchophorus ferrugineus.</title>
        <authorList>
            <person name="Dias G.B."/>
            <person name="Bergman C.M."/>
            <person name="Manee M."/>
        </authorList>
    </citation>
    <scope>NUCLEOTIDE SEQUENCE</scope>
    <source>
        <strain evidence="2">AA-2017</strain>
        <tissue evidence="2">Whole larva</tissue>
    </source>
</reference>
<evidence type="ECO:0008006" key="4">
    <source>
        <dbReference type="Google" id="ProtNLM"/>
    </source>
</evidence>
<dbReference type="Proteomes" id="UP000625711">
    <property type="component" value="Unassembled WGS sequence"/>
</dbReference>
<feature type="transmembrane region" description="Helical" evidence="1">
    <location>
        <begin position="59"/>
        <end position="80"/>
    </location>
</feature>
<dbReference type="EMBL" id="JAACXV010000003">
    <property type="protein sequence ID" value="KAF7287727.1"/>
    <property type="molecule type" value="Genomic_DNA"/>
</dbReference>
<keyword evidence="1" id="KW-0472">Membrane</keyword>
<comment type="caution">
    <text evidence="2">The sequence shown here is derived from an EMBL/GenBank/DDBJ whole genome shotgun (WGS) entry which is preliminary data.</text>
</comment>
<sequence length="148" mass="17357">MLYSLCFNYETYKRRHFYKKDTSTKRRRHESFESIVHAFLDKPRLSYQKQILKIKMKTAFGTICLSAVVALYCLSSASVINCPPNGYFQQDTNSKLNQLCSIVEQALMESSPQNDRYLWKLTDDRNTNLNVKRQDVDHVFLRFGRAGL</sequence>
<keyword evidence="1" id="KW-0812">Transmembrane</keyword>
<name>A0A834J3K6_RHYFE</name>
<dbReference type="OrthoDB" id="6355109at2759"/>
<gene>
    <name evidence="2" type="ORF">GWI33_003365</name>
</gene>
<dbReference type="AlphaFoldDB" id="A0A834J3K6"/>
<evidence type="ECO:0000256" key="1">
    <source>
        <dbReference type="SAM" id="Phobius"/>
    </source>
</evidence>
<keyword evidence="1" id="KW-1133">Transmembrane helix</keyword>
<accession>A0A834J3K6</accession>
<organism evidence="2 3">
    <name type="scientific">Rhynchophorus ferrugineus</name>
    <name type="common">Red palm weevil</name>
    <name type="synonym">Curculio ferrugineus</name>
    <dbReference type="NCBI Taxonomy" id="354439"/>
    <lineage>
        <taxon>Eukaryota</taxon>
        <taxon>Metazoa</taxon>
        <taxon>Ecdysozoa</taxon>
        <taxon>Arthropoda</taxon>
        <taxon>Hexapoda</taxon>
        <taxon>Insecta</taxon>
        <taxon>Pterygota</taxon>
        <taxon>Neoptera</taxon>
        <taxon>Endopterygota</taxon>
        <taxon>Coleoptera</taxon>
        <taxon>Polyphaga</taxon>
        <taxon>Cucujiformia</taxon>
        <taxon>Curculionidae</taxon>
        <taxon>Dryophthorinae</taxon>
        <taxon>Rhynchophorus</taxon>
    </lineage>
</organism>
<protein>
    <recommendedName>
        <fullName evidence="4">Myosuppressin</fullName>
    </recommendedName>
</protein>